<sequence>MLKFLTCFIIFISYSNSELILEKVLLLSRHNVRTPLSKSLPQTSPRQWPSWREKSGYLTSKGRLLEGYMGEFFSEWLQQKGLIQNQCPSDDTLYVYANTAQRTVASAEAFVTKGYSDCNITVHHSDRADPIFSPFIHNSTFKFRQEALNQMKDYLNSLHLNTSYTTIENILDYKNSPLCKQEGLCDMLTDENRPMVITGKKPFISGPLKLSKSVVDSFIMEYYEGFPSNEVAWGQIKSEDEWSTILNLSRAYLNAIFTIKLISLDLSKPLLGYLSSFLLNDNSPKVVLLMGHDANIYTVLSAMDFRPHVLHGQYEAVPAGGKIVFQKWFNMLNGSYHMKIEYVYQTADKMRNGVKLSLDEPPEFTTLELKACTVDKDGYCPWNEFKTLLEELIA</sequence>
<evidence type="ECO:0000313" key="4">
    <source>
        <dbReference type="Proteomes" id="UP000504629"/>
    </source>
</evidence>
<dbReference type="Proteomes" id="UP000504629">
    <property type="component" value="Unplaced"/>
</dbReference>
<dbReference type="GeneID" id="114244199"/>
<dbReference type="RefSeq" id="XP_028031735.1">
    <property type="nucleotide sequence ID" value="XM_028175934.1"/>
</dbReference>
<dbReference type="OrthoDB" id="75078at2759"/>
<dbReference type="GO" id="GO:0050308">
    <property type="term" value="F:sugar-phosphatase activity"/>
    <property type="evidence" value="ECO:0007669"/>
    <property type="project" value="TreeGrafter"/>
</dbReference>
<dbReference type="PANTHER" id="PTHR11567">
    <property type="entry name" value="ACID PHOSPHATASE-RELATED"/>
    <property type="match status" value="1"/>
</dbReference>
<dbReference type="Pfam" id="PF00328">
    <property type="entry name" value="His_Phos_2"/>
    <property type="match status" value="1"/>
</dbReference>
<dbReference type="InterPro" id="IPR050645">
    <property type="entry name" value="Histidine_acid_phosphatase"/>
</dbReference>
<dbReference type="RefSeq" id="XP_028031733.1">
    <property type="nucleotide sequence ID" value="XM_028175932.1"/>
</dbReference>
<comment type="catalytic activity">
    <reaction evidence="1">
        <text>a phosphate monoester + H2O = an alcohol + phosphate</text>
        <dbReference type="Rhea" id="RHEA:15017"/>
        <dbReference type="ChEBI" id="CHEBI:15377"/>
        <dbReference type="ChEBI" id="CHEBI:30879"/>
        <dbReference type="ChEBI" id="CHEBI:43474"/>
        <dbReference type="ChEBI" id="CHEBI:67140"/>
        <dbReference type="EC" id="3.1.3.2"/>
    </reaction>
</comment>
<keyword evidence="4" id="KW-1185">Reference proteome</keyword>
<feature type="signal peptide" evidence="3">
    <location>
        <begin position="1"/>
        <end position="17"/>
    </location>
</feature>
<dbReference type="PANTHER" id="PTHR11567:SF135">
    <property type="entry name" value="GLUCOSE-1-PHOSPHATASE"/>
    <property type="match status" value="1"/>
</dbReference>
<dbReference type="PROSITE" id="PS00778">
    <property type="entry name" value="HIS_ACID_PHOSPHAT_2"/>
    <property type="match status" value="1"/>
</dbReference>
<feature type="chain" id="PRO_5044640776" evidence="3">
    <location>
        <begin position="18"/>
        <end position="394"/>
    </location>
</feature>
<keyword evidence="3" id="KW-0732">Signal</keyword>
<dbReference type="KEGG" id="bman:114244199"/>
<dbReference type="AlphaFoldDB" id="A0A6J2JQ82"/>
<dbReference type="Gene3D" id="3.40.50.1240">
    <property type="entry name" value="Phosphoglycerate mutase-like"/>
    <property type="match status" value="2"/>
</dbReference>
<protein>
    <submittedName>
        <fullName evidence="5">Uncharacterized protein LOC114244199 isoform X1</fullName>
    </submittedName>
    <submittedName>
        <fullName evidence="6">Uncharacterized protein LOC114244199 isoform X2</fullName>
    </submittedName>
</protein>
<dbReference type="SUPFAM" id="SSF53254">
    <property type="entry name" value="Phosphoglycerate mutase-like"/>
    <property type="match status" value="1"/>
</dbReference>
<proteinExistence type="inferred from homology"/>
<name>A0A6J2JQ82_BOMMA</name>
<accession>A0A6J2JQ82</accession>
<organism evidence="4 6">
    <name type="scientific">Bombyx mandarina</name>
    <name type="common">Wild silk moth</name>
    <name type="synonym">Wild silkworm</name>
    <dbReference type="NCBI Taxonomy" id="7092"/>
    <lineage>
        <taxon>Eukaryota</taxon>
        <taxon>Metazoa</taxon>
        <taxon>Ecdysozoa</taxon>
        <taxon>Arthropoda</taxon>
        <taxon>Hexapoda</taxon>
        <taxon>Insecta</taxon>
        <taxon>Pterygota</taxon>
        <taxon>Neoptera</taxon>
        <taxon>Endopterygota</taxon>
        <taxon>Lepidoptera</taxon>
        <taxon>Glossata</taxon>
        <taxon>Ditrysia</taxon>
        <taxon>Bombycoidea</taxon>
        <taxon>Bombycidae</taxon>
        <taxon>Bombycinae</taxon>
        <taxon>Bombyx</taxon>
    </lineage>
</organism>
<dbReference type="CDD" id="cd07061">
    <property type="entry name" value="HP_HAP_like"/>
    <property type="match status" value="1"/>
</dbReference>
<gene>
    <name evidence="5 6" type="primary">LOC114244199</name>
</gene>
<evidence type="ECO:0000256" key="2">
    <source>
        <dbReference type="ARBA" id="ARBA00005375"/>
    </source>
</evidence>
<dbReference type="InterPro" id="IPR029033">
    <property type="entry name" value="His_PPase_superfam"/>
</dbReference>
<evidence type="ECO:0000313" key="6">
    <source>
        <dbReference type="RefSeq" id="XP_028031735.1"/>
    </source>
</evidence>
<comment type="similarity">
    <text evidence="2">Belongs to the histidine acid phosphatase family.</text>
</comment>
<evidence type="ECO:0000313" key="5">
    <source>
        <dbReference type="RefSeq" id="XP_028031733.1"/>
    </source>
</evidence>
<evidence type="ECO:0000256" key="3">
    <source>
        <dbReference type="SAM" id="SignalP"/>
    </source>
</evidence>
<dbReference type="InterPro" id="IPR033379">
    <property type="entry name" value="Acid_Pase_AS"/>
</dbReference>
<dbReference type="InterPro" id="IPR000560">
    <property type="entry name" value="His_Pase_clade-2"/>
</dbReference>
<dbReference type="PROSITE" id="PS00616">
    <property type="entry name" value="HIS_ACID_PHOSPHAT_1"/>
    <property type="match status" value="1"/>
</dbReference>
<dbReference type="GO" id="GO:0003993">
    <property type="term" value="F:acid phosphatase activity"/>
    <property type="evidence" value="ECO:0007669"/>
    <property type="project" value="UniProtKB-EC"/>
</dbReference>
<evidence type="ECO:0000256" key="1">
    <source>
        <dbReference type="ARBA" id="ARBA00000032"/>
    </source>
</evidence>
<reference evidence="5 6" key="1">
    <citation type="submission" date="2025-04" db="UniProtKB">
        <authorList>
            <consortium name="RefSeq"/>
        </authorList>
    </citation>
    <scope>IDENTIFICATION</scope>
    <source>
        <tissue evidence="5 6">Silk gland</tissue>
    </source>
</reference>